<dbReference type="PANTHER" id="PTHR33474:SF28">
    <property type="entry name" value="OS01G0815400 PROTEIN"/>
    <property type="match status" value="1"/>
</dbReference>
<keyword evidence="3" id="KW-1185">Reference proteome</keyword>
<dbReference type="AlphaFoldDB" id="A0A6P3YVB6"/>
<proteinExistence type="predicted"/>
<dbReference type="PANTHER" id="PTHR33474">
    <property type="entry name" value="TRANSMEMBRANE PROTEIN"/>
    <property type="match status" value="1"/>
</dbReference>
<dbReference type="InParanoid" id="A0A6P3YVB6"/>
<dbReference type="KEGG" id="zju:107405246"/>
<evidence type="ECO:0000256" key="2">
    <source>
        <dbReference type="SAM" id="SignalP"/>
    </source>
</evidence>
<feature type="signal peptide" evidence="2">
    <location>
        <begin position="1"/>
        <end position="26"/>
    </location>
</feature>
<keyword evidence="2" id="KW-0732">Signal</keyword>
<dbReference type="FunCoup" id="A0A6P3YVB6">
    <property type="interactions" value="39"/>
</dbReference>
<accession>A0A6P3YVB6</accession>
<dbReference type="Proteomes" id="UP001652623">
    <property type="component" value="Chromosome 11"/>
</dbReference>
<feature type="compositionally biased region" description="Basic and acidic residues" evidence="1">
    <location>
        <begin position="87"/>
        <end position="97"/>
    </location>
</feature>
<gene>
    <name evidence="4" type="primary">LOC107405246</name>
</gene>
<feature type="region of interest" description="Disordered" evidence="1">
    <location>
        <begin position="76"/>
        <end position="97"/>
    </location>
</feature>
<feature type="chain" id="PRO_5046966019" evidence="2">
    <location>
        <begin position="27"/>
        <end position="97"/>
    </location>
</feature>
<evidence type="ECO:0000313" key="4">
    <source>
        <dbReference type="RefSeq" id="XP_015867762.4"/>
    </source>
</evidence>
<evidence type="ECO:0000256" key="1">
    <source>
        <dbReference type="SAM" id="MobiDB-lite"/>
    </source>
</evidence>
<sequence length="97" mass="10727">MVQKLLLTLLLVLLLLGFSNLLYSSAIPTTRVLKSTMEDSSSPQSLLVQSEVQLEDGEELFEVGEEGFYEGRMVMENTDYPGTGANNHHDPRTPGRA</sequence>
<organism evidence="3 4">
    <name type="scientific">Ziziphus jujuba</name>
    <name type="common">Chinese jujube</name>
    <name type="synonym">Ziziphus sativa</name>
    <dbReference type="NCBI Taxonomy" id="326968"/>
    <lineage>
        <taxon>Eukaryota</taxon>
        <taxon>Viridiplantae</taxon>
        <taxon>Streptophyta</taxon>
        <taxon>Embryophyta</taxon>
        <taxon>Tracheophyta</taxon>
        <taxon>Spermatophyta</taxon>
        <taxon>Magnoliopsida</taxon>
        <taxon>eudicotyledons</taxon>
        <taxon>Gunneridae</taxon>
        <taxon>Pentapetalae</taxon>
        <taxon>rosids</taxon>
        <taxon>fabids</taxon>
        <taxon>Rosales</taxon>
        <taxon>Rhamnaceae</taxon>
        <taxon>Paliureae</taxon>
        <taxon>Ziziphus</taxon>
    </lineage>
</organism>
<reference evidence="4" key="1">
    <citation type="submission" date="2025-08" db="UniProtKB">
        <authorList>
            <consortium name="RefSeq"/>
        </authorList>
    </citation>
    <scope>IDENTIFICATION</scope>
    <source>
        <tissue evidence="4">Seedling</tissue>
    </source>
</reference>
<evidence type="ECO:0000313" key="3">
    <source>
        <dbReference type="Proteomes" id="UP001652623"/>
    </source>
</evidence>
<protein>
    <submittedName>
        <fullName evidence="4">Uncharacterized protein LOC107405246</fullName>
    </submittedName>
</protein>
<dbReference type="GeneID" id="107405246"/>
<dbReference type="RefSeq" id="XP_015867762.4">
    <property type="nucleotide sequence ID" value="XM_016012276.4"/>
</dbReference>
<name>A0A6P3YVB6_ZIZJJ</name>